<comment type="caution">
    <text evidence="2">The sequence shown here is derived from an EMBL/GenBank/DDBJ whole genome shotgun (WGS) entry which is preliminary data.</text>
</comment>
<keyword evidence="1" id="KW-0732">Signal</keyword>
<feature type="signal peptide" evidence="1">
    <location>
        <begin position="1"/>
        <end position="22"/>
    </location>
</feature>
<dbReference type="EMBL" id="JBHRWI010000016">
    <property type="protein sequence ID" value="MFC3511061.1"/>
    <property type="molecule type" value="Genomic_DNA"/>
</dbReference>
<protein>
    <recommendedName>
        <fullName evidence="4">Peptidase inhibitor family I36</fullName>
    </recommendedName>
</protein>
<evidence type="ECO:0000256" key="1">
    <source>
        <dbReference type="SAM" id="SignalP"/>
    </source>
</evidence>
<organism evidence="2 3">
    <name type="scientific">Amycolatopsis halotolerans</name>
    <dbReference type="NCBI Taxonomy" id="330083"/>
    <lineage>
        <taxon>Bacteria</taxon>
        <taxon>Bacillati</taxon>
        <taxon>Actinomycetota</taxon>
        <taxon>Actinomycetes</taxon>
        <taxon>Pseudonocardiales</taxon>
        <taxon>Pseudonocardiaceae</taxon>
        <taxon>Amycolatopsis</taxon>
    </lineage>
</organism>
<dbReference type="Proteomes" id="UP001595764">
    <property type="component" value="Unassembled WGS sequence"/>
</dbReference>
<evidence type="ECO:0008006" key="4">
    <source>
        <dbReference type="Google" id="ProtNLM"/>
    </source>
</evidence>
<proteinExistence type="predicted"/>
<dbReference type="RefSeq" id="WP_377869911.1">
    <property type="nucleotide sequence ID" value="NZ_JBHMAY010000017.1"/>
</dbReference>
<evidence type="ECO:0000313" key="2">
    <source>
        <dbReference type="EMBL" id="MFC3511061.1"/>
    </source>
</evidence>
<keyword evidence="3" id="KW-1185">Reference proteome</keyword>
<reference evidence="3" key="1">
    <citation type="journal article" date="2019" name="Int. J. Syst. Evol. Microbiol.">
        <title>The Global Catalogue of Microorganisms (GCM) 10K type strain sequencing project: providing services to taxonomists for standard genome sequencing and annotation.</title>
        <authorList>
            <consortium name="The Broad Institute Genomics Platform"/>
            <consortium name="The Broad Institute Genome Sequencing Center for Infectious Disease"/>
            <person name="Wu L."/>
            <person name="Ma J."/>
        </authorList>
    </citation>
    <scope>NUCLEOTIDE SEQUENCE [LARGE SCALE GENOMIC DNA]</scope>
    <source>
        <strain evidence="3">CGMCC 4.7682</strain>
    </source>
</reference>
<sequence length="196" mass="21147">MRVRIGAALGAALVSLAAVATAATQADASPASTSADFTPQLRSAGFTAQQSAALQGEIDRDLATLHGRQVTPNQIVTGDNSVITYPLPGDKYAHAFGDGLNGNDPRTPFELCSYGAFCGWKYANYEGKGFTHADCADFYEIPNGFNSGGSWMNNQTHHYTTSFWGKGYTYLSTSPKAYYAQPHGNWHPVWYISNDC</sequence>
<evidence type="ECO:0000313" key="3">
    <source>
        <dbReference type="Proteomes" id="UP001595764"/>
    </source>
</evidence>
<gene>
    <name evidence="2" type="ORF">ACFORO_12865</name>
</gene>
<accession>A0ABV7QD37</accession>
<feature type="chain" id="PRO_5045691370" description="Peptidase inhibitor family I36" evidence="1">
    <location>
        <begin position="23"/>
        <end position="196"/>
    </location>
</feature>
<name>A0ABV7QD37_9PSEU</name>